<evidence type="ECO:0008006" key="4">
    <source>
        <dbReference type="Google" id="ProtNLM"/>
    </source>
</evidence>
<keyword evidence="1" id="KW-0732">Signal</keyword>
<dbReference type="OrthoDB" id="1151160at2"/>
<feature type="chain" id="PRO_5005851910" description="DUF4468 domain-containing protein" evidence="1">
    <location>
        <begin position="19"/>
        <end position="200"/>
    </location>
</feature>
<evidence type="ECO:0000313" key="3">
    <source>
        <dbReference type="Proteomes" id="UP000037953"/>
    </source>
</evidence>
<accession>A0A0N0IWG7</accession>
<dbReference type="PATRIC" id="fig|253.9.peg.3647"/>
<dbReference type="Proteomes" id="UP000037953">
    <property type="component" value="Unassembled WGS sequence"/>
</dbReference>
<organism evidence="2 3">
    <name type="scientific">Chryseobacterium indologenes</name>
    <name type="common">Flavobacterium indologenes</name>
    <dbReference type="NCBI Taxonomy" id="253"/>
    <lineage>
        <taxon>Bacteria</taxon>
        <taxon>Pseudomonadati</taxon>
        <taxon>Bacteroidota</taxon>
        <taxon>Flavobacteriia</taxon>
        <taxon>Flavobacteriales</taxon>
        <taxon>Weeksellaceae</taxon>
        <taxon>Chryseobacterium group</taxon>
        <taxon>Chryseobacterium</taxon>
    </lineage>
</organism>
<reference evidence="3" key="2">
    <citation type="submission" date="2015-09" db="EMBL/GenBank/DDBJ databases">
        <title>Draft genome sequence of a multidrug-resistant Chryseobacterium indologenes isolate from Malaysia.</title>
        <authorList>
            <person name="Yu C.Y."/>
            <person name="Ang G.Y."/>
            <person name="Chan K.-G."/>
        </authorList>
    </citation>
    <scope>NUCLEOTIDE SEQUENCE [LARGE SCALE GENOMIC DNA]</scope>
    <source>
        <strain evidence="3">CI_885</strain>
    </source>
</reference>
<gene>
    <name evidence="2" type="ORF">AOB46_09295</name>
</gene>
<sequence>MKKLLLLLFIAFVTTVYAQNQINYEWGNLDFLKDQTEVNVEMKWNNPLFQAENMTETQYLEKRKAETLAKKGEEAWGKWIAEWENFKKSQYIDYFFKGINGKSKKIAFKSDVKTKYTLIIDTKWIYAGWHGGLIGQEGKLTSDLIFVETDHPEKVVMKLAGDKILGKPQNKDFVWEYGRIAGAYEATGKELGKIVKKLTK</sequence>
<dbReference type="EMBL" id="LJOD01000005">
    <property type="protein sequence ID" value="KPE51334.1"/>
    <property type="molecule type" value="Genomic_DNA"/>
</dbReference>
<protein>
    <recommendedName>
        <fullName evidence="4">DUF4468 domain-containing protein</fullName>
    </recommendedName>
</protein>
<dbReference type="RefSeq" id="WP_062698599.1">
    <property type="nucleotide sequence ID" value="NZ_LJOD01000005.1"/>
</dbReference>
<comment type="caution">
    <text evidence="2">The sequence shown here is derived from an EMBL/GenBank/DDBJ whole genome shotgun (WGS) entry which is preliminary data.</text>
</comment>
<evidence type="ECO:0000256" key="1">
    <source>
        <dbReference type="SAM" id="SignalP"/>
    </source>
</evidence>
<evidence type="ECO:0000313" key="2">
    <source>
        <dbReference type="EMBL" id="KPE51334.1"/>
    </source>
</evidence>
<feature type="signal peptide" evidence="1">
    <location>
        <begin position="1"/>
        <end position="18"/>
    </location>
</feature>
<dbReference type="AlphaFoldDB" id="A0A0N0IWG7"/>
<name>A0A0N0IWG7_CHRID</name>
<reference evidence="2 3" key="1">
    <citation type="journal article" date="2015" name="Genom Data">
        <title>Draft genome sequence of a multidrug-resistant Chryseobacterium indologenes isolate from Malaysia.</title>
        <authorList>
            <person name="Yu C.Y."/>
            <person name="Ang G.Y."/>
            <person name="Cheng H.J."/>
            <person name="Cheong Y.M."/>
            <person name="Yin W.F."/>
            <person name="Chan K.G."/>
        </authorList>
    </citation>
    <scope>NUCLEOTIDE SEQUENCE [LARGE SCALE GENOMIC DNA]</scope>
    <source>
        <strain evidence="2 3">CI_885</strain>
    </source>
</reference>
<proteinExistence type="predicted"/>